<dbReference type="SMART" id="SM00709">
    <property type="entry name" value="Zpr1"/>
    <property type="match status" value="2"/>
</dbReference>
<dbReference type="Pfam" id="PF22794">
    <property type="entry name" value="jr-ZPR1"/>
    <property type="match status" value="2"/>
</dbReference>
<dbReference type="PANTHER" id="PTHR10876">
    <property type="entry name" value="ZINC FINGER PROTEIN ZPR1"/>
    <property type="match status" value="1"/>
</dbReference>
<dbReference type="OrthoDB" id="308464at2759"/>
<dbReference type="InterPro" id="IPR042452">
    <property type="entry name" value="ZPR1_Znf1/2"/>
</dbReference>
<name>A0A0R3W1S9_TAEAS</name>
<evidence type="ECO:0000313" key="7">
    <source>
        <dbReference type="EMBL" id="VDK32231.1"/>
    </source>
</evidence>
<dbReference type="Gene3D" id="2.60.120.1040">
    <property type="entry name" value="ZPR1, A/B domain"/>
    <property type="match status" value="2"/>
</dbReference>
<feature type="domain" description="Zinc finger ZPR1-type" evidence="6">
    <location>
        <begin position="40"/>
        <end position="196"/>
    </location>
</feature>
<comment type="similarity">
    <text evidence="1">Belongs to the ZPR1 family.</text>
</comment>
<organism evidence="9">
    <name type="scientific">Taenia asiatica</name>
    <name type="common">Asian tapeworm</name>
    <dbReference type="NCBI Taxonomy" id="60517"/>
    <lineage>
        <taxon>Eukaryota</taxon>
        <taxon>Metazoa</taxon>
        <taxon>Spiralia</taxon>
        <taxon>Lophotrochozoa</taxon>
        <taxon>Platyhelminthes</taxon>
        <taxon>Cestoda</taxon>
        <taxon>Eucestoda</taxon>
        <taxon>Cyclophyllidea</taxon>
        <taxon>Taeniidae</taxon>
        <taxon>Taenia</taxon>
    </lineage>
</organism>
<dbReference type="GO" id="GO:0008270">
    <property type="term" value="F:zinc ion binding"/>
    <property type="evidence" value="ECO:0007669"/>
    <property type="project" value="UniProtKB-KW"/>
</dbReference>
<accession>A0A0R3W1S9</accession>
<keyword evidence="2" id="KW-0479">Metal-binding</keyword>
<dbReference type="InterPro" id="IPR040141">
    <property type="entry name" value="ZPR1"/>
</dbReference>
<dbReference type="PANTHER" id="PTHR10876:SF0">
    <property type="entry name" value="ZINC FINGER PROTEIN ZPR1"/>
    <property type="match status" value="1"/>
</dbReference>
<dbReference type="EMBL" id="UYRS01018309">
    <property type="protein sequence ID" value="VDK32231.1"/>
    <property type="molecule type" value="Genomic_DNA"/>
</dbReference>
<dbReference type="STRING" id="60517.A0A0R3W1S9"/>
<proteinExistence type="inferred from homology"/>
<evidence type="ECO:0000313" key="9">
    <source>
        <dbReference type="WBParaSite" id="TASK_0000371401-mRNA-1"/>
    </source>
</evidence>
<feature type="domain" description="Zinc finger ZPR1-type" evidence="6">
    <location>
        <begin position="249"/>
        <end position="422"/>
    </location>
</feature>
<protein>
    <submittedName>
        <fullName evidence="9">Zinc finger protein ZPR1</fullName>
    </submittedName>
</protein>
<feature type="region of interest" description="Disordered" evidence="5">
    <location>
        <begin position="436"/>
        <end position="457"/>
    </location>
</feature>
<dbReference type="Proteomes" id="UP000282613">
    <property type="component" value="Unassembled WGS sequence"/>
</dbReference>
<dbReference type="WBParaSite" id="TASK_0000371401-mRNA-1">
    <property type="protein sequence ID" value="TASK_0000371401-mRNA-1"/>
    <property type="gene ID" value="TASK_0000371401"/>
</dbReference>
<evidence type="ECO:0000256" key="4">
    <source>
        <dbReference type="ARBA" id="ARBA00022833"/>
    </source>
</evidence>
<keyword evidence="8" id="KW-1185">Reference proteome</keyword>
<dbReference type="InterPro" id="IPR042451">
    <property type="entry name" value="ZPR1_A/B_dom"/>
</dbReference>
<keyword evidence="4" id="KW-0862">Zinc</keyword>
<evidence type="ECO:0000256" key="1">
    <source>
        <dbReference type="ARBA" id="ARBA00008354"/>
    </source>
</evidence>
<dbReference type="FunFam" id="2.20.25.420:FF:000002">
    <property type="entry name" value="Zinc finger protein ZPR1"/>
    <property type="match status" value="1"/>
</dbReference>
<evidence type="ECO:0000256" key="2">
    <source>
        <dbReference type="ARBA" id="ARBA00022723"/>
    </source>
</evidence>
<dbReference type="FunFam" id="2.20.25.420:FF:000001">
    <property type="entry name" value="Zinc finger protein ZPR1"/>
    <property type="match status" value="1"/>
</dbReference>
<reference evidence="9" key="1">
    <citation type="submission" date="2017-02" db="UniProtKB">
        <authorList>
            <consortium name="WormBaseParasite"/>
        </authorList>
    </citation>
    <scope>IDENTIFICATION</scope>
</reference>
<dbReference type="Pfam" id="PF03367">
    <property type="entry name" value="Zn_ribbon_ZPR1"/>
    <property type="match status" value="2"/>
</dbReference>
<dbReference type="Gene3D" id="2.20.25.420">
    <property type="entry name" value="ZPR1, zinc finger domain"/>
    <property type="match status" value="2"/>
</dbReference>
<sequence>MTLAFSGVTHLLMEKSPGEVGPTVKDLGQDTASQVVETESLCLNCGKNGTTRMLITRIPFFREIVVSSFECEHCGFINRSVDPAAPIQDKGKKFTLDVRCAKDLNRRVIQPSHSEIRIPSLDSSFPSSESALTTVEGVITGIIEKLEFLQPERRKVDPKQAELIDAFIRKLRDLLTLETPFKLEMDDPSGNGFIENLHAPLNDPQITCVEYTRTAEQDKLLGFRDDDAPADDQDDGDENLKNTVSTFQVTCPNCHSDCPTNMKVVDIPYFQEVVLMAINCSLCGYRSNEVKSIAGIAERGKQFRLLIAAEEDLSRDILKSDTASVALPELGIDSEPGTLGGHFTTIEGLLGLIRDKAHDESGWSKEWLKSMNPLLFGDSADQEERKAQLAVTCEKIDEVLSLTRKDVHLVLNDPAGNSYLQSLNPGGSDERLEVEEYQRSREQNEELGLTDMKTENY</sequence>
<dbReference type="InterPro" id="IPR056180">
    <property type="entry name" value="ZPR1_jr_dom"/>
</dbReference>
<gene>
    <name evidence="7" type="ORF">TASK_LOCUS3715</name>
</gene>
<evidence type="ECO:0000256" key="5">
    <source>
        <dbReference type="SAM" id="MobiDB-lite"/>
    </source>
</evidence>
<dbReference type="InterPro" id="IPR004457">
    <property type="entry name" value="Znf_ZPR1"/>
</dbReference>
<dbReference type="AlphaFoldDB" id="A0A0R3W1S9"/>
<evidence type="ECO:0000259" key="6">
    <source>
        <dbReference type="SMART" id="SM00709"/>
    </source>
</evidence>
<reference evidence="7 8" key="2">
    <citation type="submission" date="2018-11" db="EMBL/GenBank/DDBJ databases">
        <authorList>
            <consortium name="Pathogen Informatics"/>
        </authorList>
    </citation>
    <scope>NUCLEOTIDE SEQUENCE [LARGE SCALE GENOMIC DNA]</scope>
</reference>
<dbReference type="NCBIfam" id="TIGR00310">
    <property type="entry name" value="ZPR1_znf"/>
    <property type="match status" value="1"/>
</dbReference>
<evidence type="ECO:0000313" key="8">
    <source>
        <dbReference type="Proteomes" id="UP000282613"/>
    </source>
</evidence>
<evidence type="ECO:0000256" key="3">
    <source>
        <dbReference type="ARBA" id="ARBA00022771"/>
    </source>
</evidence>
<keyword evidence="3" id="KW-0863">Zinc-finger</keyword>
<dbReference type="GO" id="GO:0005634">
    <property type="term" value="C:nucleus"/>
    <property type="evidence" value="ECO:0007669"/>
    <property type="project" value="TreeGrafter"/>
</dbReference>